<evidence type="ECO:0000259" key="1">
    <source>
        <dbReference type="Pfam" id="PF12776"/>
    </source>
</evidence>
<name>A0ABD1TB44_9LAMI</name>
<dbReference type="Pfam" id="PF12776">
    <property type="entry name" value="Myb_DNA-bind_3"/>
    <property type="match status" value="1"/>
</dbReference>
<gene>
    <name evidence="2" type="ORF">Fot_33579</name>
</gene>
<comment type="caution">
    <text evidence="2">The sequence shown here is derived from an EMBL/GenBank/DDBJ whole genome shotgun (WGS) entry which is preliminary data.</text>
</comment>
<dbReference type="AlphaFoldDB" id="A0ABD1TB44"/>
<dbReference type="Proteomes" id="UP001604277">
    <property type="component" value="Unassembled WGS sequence"/>
</dbReference>
<accession>A0ABD1TB44</accession>
<evidence type="ECO:0000313" key="2">
    <source>
        <dbReference type="EMBL" id="KAL2509932.1"/>
    </source>
</evidence>
<dbReference type="InterPro" id="IPR024752">
    <property type="entry name" value="Myb/SANT-like_dom"/>
</dbReference>
<protein>
    <recommendedName>
        <fullName evidence="1">Myb/SANT-like domain-containing protein</fullName>
    </recommendedName>
</protein>
<proteinExistence type="predicted"/>
<evidence type="ECO:0000313" key="3">
    <source>
        <dbReference type="Proteomes" id="UP001604277"/>
    </source>
</evidence>
<keyword evidence="3" id="KW-1185">Reference proteome</keyword>
<sequence length="105" mass="12222">MVVNYIFTTFQVSKLVESVYNGCGVVVSNKNIRERVKILKKDYVEVRQLLSMNDCELDHDSGRVTADTLAWEELLKGIPNFGKWRYKLCPRHDEFEAIYENDSTT</sequence>
<dbReference type="EMBL" id="JBFOLJ010000009">
    <property type="protein sequence ID" value="KAL2509932.1"/>
    <property type="molecule type" value="Genomic_DNA"/>
</dbReference>
<organism evidence="2 3">
    <name type="scientific">Forsythia ovata</name>
    <dbReference type="NCBI Taxonomy" id="205694"/>
    <lineage>
        <taxon>Eukaryota</taxon>
        <taxon>Viridiplantae</taxon>
        <taxon>Streptophyta</taxon>
        <taxon>Embryophyta</taxon>
        <taxon>Tracheophyta</taxon>
        <taxon>Spermatophyta</taxon>
        <taxon>Magnoliopsida</taxon>
        <taxon>eudicotyledons</taxon>
        <taxon>Gunneridae</taxon>
        <taxon>Pentapetalae</taxon>
        <taxon>asterids</taxon>
        <taxon>lamiids</taxon>
        <taxon>Lamiales</taxon>
        <taxon>Oleaceae</taxon>
        <taxon>Forsythieae</taxon>
        <taxon>Forsythia</taxon>
    </lineage>
</organism>
<feature type="domain" description="Myb/SANT-like" evidence="1">
    <location>
        <begin position="7"/>
        <end position="73"/>
    </location>
</feature>
<reference evidence="3" key="1">
    <citation type="submission" date="2024-07" db="EMBL/GenBank/DDBJ databases">
        <title>Two chromosome-level genome assemblies of Korean endemic species Abeliophyllum distichum and Forsythia ovata (Oleaceae).</title>
        <authorList>
            <person name="Jang H."/>
        </authorList>
    </citation>
    <scope>NUCLEOTIDE SEQUENCE [LARGE SCALE GENOMIC DNA]</scope>
</reference>